<dbReference type="KEGG" id="mlr:MELLADRAFT_84634"/>
<dbReference type="EMBL" id="GL883100">
    <property type="protein sequence ID" value="EGG08457.1"/>
    <property type="molecule type" value="Genomic_DNA"/>
</dbReference>
<protein>
    <recommendedName>
        <fullName evidence="2">DUF7918 domain-containing protein</fullName>
    </recommendedName>
</protein>
<dbReference type="Pfam" id="PF25534">
    <property type="entry name" value="DUF7918"/>
    <property type="match status" value="1"/>
</dbReference>
<dbReference type="GeneID" id="18933548"/>
<feature type="region of interest" description="Disordered" evidence="1">
    <location>
        <begin position="253"/>
        <end position="278"/>
    </location>
</feature>
<evidence type="ECO:0000256" key="1">
    <source>
        <dbReference type="SAM" id="MobiDB-lite"/>
    </source>
</evidence>
<accession>F4RFZ1</accession>
<dbReference type="Proteomes" id="UP000001072">
    <property type="component" value="Unassembled WGS sequence"/>
</dbReference>
<dbReference type="OrthoDB" id="3364132at2759"/>
<reference evidence="4" key="1">
    <citation type="journal article" date="2011" name="Proc. Natl. Acad. Sci. U.S.A.">
        <title>Obligate biotrophy features unraveled by the genomic analysis of rust fungi.</title>
        <authorList>
            <person name="Duplessis S."/>
            <person name="Cuomo C.A."/>
            <person name="Lin Y.-C."/>
            <person name="Aerts A."/>
            <person name="Tisserant E."/>
            <person name="Veneault-Fourrey C."/>
            <person name="Joly D.L."/>
            <person name="Hacquard S."/>
            <person name="Amselem J."/>
            <person name="Cantarel B.L."/>
            <person name="Chiu R."/>
            <person name="Coutinho P.M."/>
            <person name="Feau N."/>
            <person name="Field M."/>
            <person name="Frey P."/>
            <person name="Gelhaye E."/>
            <person name="Goldberg J."/>
            <person name="Grabherr M.G."/>
            <person name="Kodira C.D."/>
            <person name="Kohler A."/>
            <person name="Kuees U."/>
            <person name="Lindquist E.A."/>
            <person name="Lucas S.M."/>
            <person name="Mago R."/>
            <person name="Mauceli E."/>
            <person name="Morin E."/>
            <person name="Murat C."/>
            <person name="Pangilinan J.L."/>
            <person name="Park R."/>
            <person name="Pearson M."/>
            <person name="Quesneville H."/>
            <person name="Rouhier N."/>
            <person name="Sakthikumar S."/>
            <person name="Salamov A.A."/>
            <person name="Schmutz J."/>
            <person name="Selles B."/>
            <person name="Shapiro H."/>
            <person name="Tanguay P."/>
            <person name="Tuskan G.A."/>
            <person name="Henrissat B."/>
            <person name="Van de Peer Y."/>
            <person name="Rouze P."/>
            <person name="Ellis J.G."/>
            <person name="Dodds P.N."/>
            <person name="Schein J.E."/>
            <person name="Zhong S."/>
            <person name="Hamelin R.C."/>
            <person name="Grigoriev I.V."/>
            <person name="Szabo L.J."/>
            <person name="Martin F."/>
        </authorList>
    </citation>
    <scope>NUCLEOTIDE SEQUENCE [LARGE SCALE GENOMIC DNA]</scope>
    <source>
        <strain evidence="4">98AG31 / pathotype 3-4-7</strain>
    </source>
</reference>
<dbReference type="eggNOG" id="ENOG502SAV6">
    <property type="taxonomic scope" value="Eukaryota"/>
</dbReference>
<sequence>MPKADGIQANLVCNGMSLNEYPTASSAPNTVFCESTPGQAFEVVYTGPRTPSDCIVKLLCDGVRVKGTAFRRHENLSQTIRGIYSPTDDTKLMPFKFTNIELCEEDDSHPEQIVKNLGTVSLEFFHCILGRSKKGGKDPVQSLASNSKFSERNKKASMIPHTISLGESITVPKRSVKSSTHKQMDEKPYLRFVWQYRSRGMLITAGVIPRPISPLPDVGPPNPSVTLEDSESSLVQVPEPRVKERKPSICVNRGGDIITGPSTRQDTKPNIKPKTSSGKSVVIDLCDDDNQPIWQFSSASRYQTCEDRVGDSSSHSTW</sequence>
<name>F4RFZ1_MELLP</name>
<dbReference type="PANTHER" id="PTHR36223">
    <property type="entry name" value="BETA-LACTAMASE-TYPE TRANSPEPTIDASE FOLD DOMAIN CONTAINING PROTEIN"/>
    <property type="match status" value="1"/>
</dbReference>
<dbReference type="PANTHER" id="PTHR36223:SF1">
    <property type="entry name" value="TRANSCRIPTION ELONGATION FACTOR EAF N-TERMINAL DOMAIN-CONTAINING PROTEIN"/>
    <property type="match status" value="1"/>
</dbReference>
<evidence type="ECO:0000313" key="3">
    <source>
        <dbReference type="EMBL" id="EGG08457.1"/>
    </source>
</evidence>
<dbReference type="RefSeq" id="XP_007408043.1">
    <property type="nucleotide sequence ID" value="XM_007407981.1"/>
</dbReference>
<feature type="compositionally biased region" description="Polar residues" evidence="1">
    <location>
        <begin position="224"/>
        <end position="235"/>
    </location>
</feature>
<proteinExistence type="predicted"/>
<feature type="domain" description="DUF7918" evidence="2">
    <location>
        <begin position="6"/>
        <end position="210"/>
    </location>
</feature>
<dbReference type="STRING" id="747676.F4RFZ1"/>
<dbReference type="AlphaFoldDB" id="F4RFZ1"/>
<dbReference type="HOGENOM" id="CLU_063082_0_0_1"/>
<keyword evidence="4" id="KW-1185">Reference proteome</keyword>
<evidence type="ECO:0000313" key="4">
    <source>
        <dbReference type="Proteomes" id="UP000001072"/>
    </source>
</evidence>
<dbReference type="InterPro" id="IPR057678">
    <property type="entry name" value="DUF7918"/>
</dbReference>
<gene>
    <name evidence="3" type="ORF">MELLADRAFT_84634</name>
</gene>
<organism evidence="4">
    <name type="scientific">Melampsora larici-populina (strain 98AG31 / pathotype 3-4-7)</name>
    <name type="common">Poplar leaf rust fungus</name>
    <dbReference type="NCBI Taxonomy" id="747676"/>
    <lineage>
        <taxon>Eukaryota</taxon>
        <taxon>Fungi</taxon>
        <taxon>Dikarya</taxon>
        <taxon>Basidiomycota</taxon>
        <taxon>Pucciniomycotina</taxon>
        <taxon>Pucciniomycetes</taxon>
        <taxon>Pucciniales</taxon>
        <taxon>Melampsoraceae</taxon>
        <taxon>Melampsora</taxon>
    </lineage>
</organism>
<dbReference type="InParanoid" id="F4RFZ1"/>
<feature type="region of interest" description="Disordered" evidence="1">
    <location>
        <begin position="223"/>
        <end position="242"/>
    </location>
</feature>
<dbReference type="VEuPathDB" id="FungiDB:MELLADRAFT_84634"/>
<evidence type="ECO:0000259" key="2">
    <source>
        <dbReference type="Pfam" id="PF25534"/>
    </source>
</evidence>